<accession>A0A9X2VK08</accession>
<dbReference type="InterPro" id="IPR051323">
    <property type="entry name" value="AtsK-like"/>
</dbReference>
<dbReference type="PANTHER" id="PTHR30468:SF5">
    <property type="entry name" value="ALPHA-KETOGLUTARATE-DEPENDENT SULFATE ESTER DIOXYGENASE"/>
    <property type="match status" value="1"/>
</dbReference>
<dbReference type="SUPFAM" id="SSF51197">
    <property type="entry name" value="Clavaminate synthase-like"/>
    <property type="match status" value="1"/>
</dbReference>
<dbReference type="GO" id="GO:0016706">
    <property type="term" value="F:2-oxoglutarate-dependent dioxygenase activity"/>
    <property type="evidence" value="ECO:0007669"/>
    <property type="project" value="TreeGrafter"/>
</dbReference>
<evidence type="ECO:0000256" key="4">
    <source>
        <dbReference type="ARBA" id="ARBA00022964"/>
    </source>
</evidence>
<evidence type="ECO:0000256" key="1">
    <source>
        <dbReference type="ARBA" id="ARBA00001954"/>
    </source>
</evidence>
<name>A0A9X2VK08_9PSEU</name>
<dbReference type="Proteomes" id="UP001141259">
    <property type="component" value="Unassembled WGS sequence"/>
</dbReference>
<dbReference type="PANTHER" id="PTHR30468">
    <property type="entry name" value="ALPHA-KETOGLUTARATE-DEPENDENT SULFONATE DIOXYGENASE"/>
    <property type="match status" value="1"/>
</dbReference>
<proteinExistence type="inferred from homology"/>
<dbReference type="Pfam" id="PF02668">
    <property type="entry name" value="TauD"/>
    <property type="match status" value="1"/>
</dbReference>
<evidence type="ECO:0000313" key="8">
    <source>
        <dbReference type="EMBL" id="MCS7477519.1"/>
    </source>
</evidence>
<evidence type="ECO:0000256" key="3">
    <source>
        <dbReference type="ARBA" id="ARBA00022723"/>
    </source>
</evidence>
<keyword evidence="4 8" id="KW-0223">Dioxygenase</keyword>
<keyword evidence="9" id="KW-1185">Reference proteome</keyword>
<organism evidence="8 9">
    <name type="scientific">Umezawaea endophytica</name>
    <dbReference type="NCBI Taxonomy" id="1654476"/>
    <lineage>
        <taxon>Bacteria</taxon>
        <taxon>Bacillati</taxon>
        <taxon>Actinomycetota</taxon>
        <taxon>Actinomycetes</taxon>
        <taxon>Pseudonocardiales</taxon>
        <taxon>Pseudonocardiaceae</taxon>
        <taxon>Umezawaea</taxon>
    </lineage>
</organism>
<dbReference type="GO" id="GO:0046872">
    <property type="term" value="F:metal ion binding"/>
    <property type="evidence" value="ECO:0007669"/>
    <property type="project" value="UniProtKB-KW"/>
</dbReference>
<comment type="cofactor">
    <cofactor evidence="1">
        <name>Fe(2+)</name>
        <dbReference type="ChEBI" id="CHEBI:29033"/>
    </cofactor>
</comment>
<dbReference type="GO" id="GO:0005737">
    <property type="term" value="C:cytoplasm"/>
    <property type="evidence" value="ECO:0007669"/>
    <property type="project" value="TreeGrafter"/>
</dbReference>
<keyword evidence="5" id="KW-0560">Oxidoreductase</keyword>
<evidence type="ECO:0000256" key="6">
    <source>
        <dbReference type="ARBA" id="ARBA00023004"/>
    </source>
</evidence>
<evidence type="ECO:0000313" key="9">
    <source>
        <dbReference type="Proteomes" id="UP001141259"/>
    </source>
</evidence>
<evidence type="ECO:0000259" key="7">
    <source>
        <dbReference type="Pfam" id="PF02668"/>
    </source>
</evidence>
<sequence length="323" mass="35965">MTSLQESKTAFSARPVAGHIGAEISGVDISRPLDATTVEQLKAALRTHKVIFFRDQDLDHASQIAFGRQFGELTYAHPHDDAPPTGFPEIFTIDPKRYEERYGKDFKSQVKRRRYSYFSGWHTDVTAAVNPPAASILRSEVVPEQGGDTTWTNLVAAYQGLSQPVKSFVDGLRAEHRYGGDQKPADDGSAYAKRVNDNLLVAHHPVVRVHPETGERALFVNPGFTSHLLDVSPQESKAVLDLLYAEITRPEYTVRFRWEPGSVAFWDNRATAHLAPRDLDHLDVERRLHRVTLIGDLPVGPDGRESDLVAGRPFTADHAVVVD</sequence>
<dbReference type="RefSeq" id="WP_259623017.1">
    <property type="nucleotide sequence ID" value="NZ_JANYMP010000004.1"/>
</dbReference>
<comment type="similarity">
    <text evidence="2">Belongs to the TfdA dioxygenase family.</text>
</comment>
<dbReference type="InterPro" id="IPR042098">
    <property type="entry name" value="TauD-like_sf"/>
</dbReference>
<feature type="domain" description="TauD/TfdA-like" evidence="7">
    <location>
        <begin position="13"/>
        <end position="292"/>
    </location>
</feature>
<comment type="caution">
    <text evidence="8">The sequence shown here is derived from an EMBL/GenBank/DDBJ whole genome shotgun (WGS) entry which is preliminary data.</text>
</comment>
<dbReference type="InterPro" id="IPR003819">
    <property type="entry name" value="TauD/TfdA-like"/>
</dbReference>
<keyword evidence="6" id="KW-0408">Iron</keyword>
<protein>
    <submittedName>
        <fullName evidence="8">TauD/TfdA family dioxygenase</fullName>
    </submittedName>
</protein>
<evidence type="ECO:0000256" key="2">
    <source>
        <dbReference type="ARBA" id="ARBA00005896"/>
    </source>
</evidence>
<dbReference type="AlphaFoldDB" id="A0A9X2VK08"/>
<dbReference type="EMBL" id="JANYMP010000004">
    <property type="protein sequence ID" value="MCS7477519.1"/>
    <property type="molecule type" value="Genomic_DNA"/>
</dbReference>
<reference evidence="8" key="1">
    <citation type="submission" date="2022-08" db="EMBL/GenBank/DDBJ databases">
        <authorList>
            <person name="Tistechok S."/>
            <person name="Samborskyy M."/>
            <person name="Roman I."/>
        </authorList>
    </citation>
    <scope>NUCLEOTIDE SEQUENCE</scope>
    <source>
        <strain evidence="8">DSM 103496</strain>
    </source>
</reference>
<evidence type="ECO:0000256" key="5">
    <source>
        <dbReference type="ARBA" id="ARBA00023002"/>
    </source>
</evidence>
<dbReference type="Gene3D" id="3.60.130.10">
    <property type="entry name" value="Clavaminate synthase-like"/>
    <property type="match status" value="1"/>
</dbReference>
<keyword evidence="3" id="KW-0479">Metal-binding</keyword>
<gene>
    <name evidence="8" type="ORF">NZH93_11695</name>
</gene>